<evidence type="ECO:0000313" key="12">
    <source>
        <dbReference type="EMBL" id="VDM08311.1"/>
    </source>
</evidence>
<reference evidence="15" key="4">
    <citation type="submission" date="2024-02" db="UniProtKB">
        <authorList>
            <consortium name="WormBaseParasite"/>
        </authorList>
    </citation>
    <scope>IDENTIFICATION</scope>
    <source>
        <strain evidence="15">pt0022</strain>
    </source>
</reference>
<comment type="cofactor">
    <cofactor evidence="8 9">
        <name>Zn(2+)</name>
        <dbReference type="ChEBI" id="CHEBI:29105"/>
    </cofactor>
    <text evidence="8 9">Binds 1 zinc ion per subunit.</text>
</comment>
<keyword evidence="9" id="KW-0256">Endoplasmic reticulum</keyword>
<keyword evidence="9" id="KW-0812">Transmembrane</keyword>
<dbReference type="GO" id="GO:0046872">
    <property type="term" value="F:metal ion binding"/>
    <property type="evidence" value="ECO:0007669"/>
    <property type="project" value="UniProtKB-UniRule"/>
</dbReference>
<protein>
    <recommendedName>
        <fullName evidence="9">CAAX prenyl protease</fullName>
        <ecNumber evidence="9">3.4.24.84</ecNumber>
    </recommendedName>
</protein>
<dbReference type="WBParaSite" id="mrna-Wban_08754">
    <property type="protein sequence ID" value="mrna-Wban_08754"/>
    <property type="gene ID" value="Wban_08754"/>
</dbReference>
<comment type="subcellular location">
    <subcellularLocation>
        <location evidence="9">Endoplasmic reticulum membrane</location>
        <topology evidence="9">Multi-pass membrane protein</topology>
    </subcellularLocation>
</comment>
<dbReference type="AlphaFoldDB" id="A0A3P7DF11"/>
<evidence type="ECO:0000313" key="14">
    <source>
        <dbReference type="Proteomes" id="UP000270924"/>
    </source>
</evidence>
<evidence type="ECO:0000256" key="7">
    <source>
        <dbReference type="PIRSR" id="PIRSR627057-1"/>
    </source>
</evidence>
<keyword evidence="14" id="KW-1185">Reference proteome</keyword>
<dbReference type="InParanoid" id="A0A3P7DF11"/>
<evidence type="ECO:0000256" key="6">
    <source>
        <dbReference type="ARBA" id="ARBA00044456"/>
    </source>
</evidence>
<gene>
    <name evidence="12" type="ORF">WBA_LOCUS1697</name>
</gene>
<keyword evidence="2 8" id="KW-0479">Metal-binding</keyword>
<feature type="active site" description="Proton donor" evidence="7">
    <location>
        <position position="396"/>
    </location>
</feature>
<evidence type="ECO:0000256" key="8">
    <source>
        <dbReference type="PIRSR" id="PIRSR627057-2"/>
    </source>
</evidence>
<feature type="domain" description="Peptidase M48" evidence="10">
    <location>
        <begin position="209"/>
        <end position="448"/>
    </location>
</feature>
<dbReference type="OrthoDB" id="360839at2759"/>
<dbReference type="EMBL" id="UYWW01000379">
    <property type="protein sequence ID" value="VDM08311.1"/>
    <property type="molecule type" value="Genomic_DNA"/>
</dbReference>
<comment type="catalytic activity">
    <reaction evidence="6 9">
        <text>Hydrolyzes the peptide bond -P2-(S-farnesyl or geranylgeranyl)C-P1'-P2'-P3'-COOH where P1' and P2' are amino acids with aliphatic side chains and P3' is any C-terminal residue.</text>
        <dbReference type="EC" id="3.4.24.84"/>
    </reaction>
</comment>
<evidence type="ECO:0000313" key="15">
    <source>
        <dbReference type="WBParaSite" id="mrna-Wban_08754"/>
    </source>
</evidence>
<reference evidence="13" key="1">
    <citation type="submission" date="2015-03" db="EMBL/GenBank/DDBJ databases">
        <title>Wuchereria bancrofti Genome Sequencing Papua New Guinea Strain.</title>
        <authorList>
            <person name="Small S.T."/>
            <person name="Serre D."/>
            <person name="Zimmerman P.A."/>
        </authorList>
    </citation>
    <scope>NUCLEOTIDE SEQUENCE [LARGE SCALE GENOMIC DNA]</scope>
    <source>
        <strain evidence="13">pt0022</strain>
    </source>
</reference>
<organism evidence="12 14">
    <name type="scientific">Wuchereria bancrofti</name>
    <dbReference type="NCBI Taxonomy" id="6293"/>
    <lineage>
        <taxon>Eukaryota</taxon>
        <taxon>Metazoa</taxon>
        <taxon>Ecdysozoa</taxon>
        <taxon>Nematoda</taxon>
        <taxon>Chromadorea</taxon>
        <taxon>Rhabditida</taxon>
        <taxon>Spirurina</taxon>
        <taxon>Spiruromorpha</taxon>
        <taxon>Filarioidea</taxon>
        <taxon>Onchocercidae</taxon>
        <taxon>Wuchereria</taxon>
    </lineage>
</organism>
<feature type="binding site" evidence="8">
    <location>
        <position position="312"/>
    </location>
    <ligand>
        <name>Zn(2+)</name>
        <dbReference type="ChEBI" id="CHEBI:29105"/>
        <note>catalytic</note>
    </ligand>
</feature>
<dbReference type="GO" id="GO:0005789">
    <property type="term" value="C:endoplasmic reticulum membrane"/>
    <property type="evidence" value="ECO:0007669"/>
    <property type="project" value="UniProtKB-SubCell"/>
</dbReference>
<feature type="transmembrane region" description="Helical" evidence="9">
    <location>
        <begin position="65"/>
        <end position="84"/>
    </location>
</feature>
<feature type="transmembrane region" description="Helical" evidence="9">
    <location>
        <begin position="152"/>
        <end position="169"/>
    </location>
</feature>
<reference evidence="12 14" key="3">
    <citation type="submission" date="2018-11" db="EMBL/GenBank/DDBJ databases">
        <authorList>
            <consortium name="Pathogen Informatics"/>
        </authorList>
    </citation>
    <scope>NUCLEOTIDE SEQUENCE [LARGE SCALE GENOMIC DNA]</scope>
</reference>
<evidence type="ECO:0000259" key="11">
    <source>
        <dbReference type="Pfam" id="PF16491"/>
    </source>
</evidence>
<comment type="similarity">
    <text evidence="9">Belongs to the peptidase M48A family.</text>
</comment>
<feature type="transmembrane region" description="Helical" evidence="9">
    <location>
        <begin position="317"/>
        <end position="341"/>
    </location>
</feature>
<dbReference type="GO" id="GO:0071586">
    <property type="term" value="P:CAAX-box protein processing"/>
    <property type="evidence" value="ECO:0007669"/>
    <property type="project" value="UniProtKB-UniRule"/>
</dbReference>
<keyword evidence="3 9" id="KW-0378">Hydrolase</keyword>
<dbReference type="GO" id="GO:0004222">
    <property type="term" value="F:metalloendopeptidase activity"/>
    <property type="evidence" value="ECO:0007669"/>
    <property type="project" value="UniProtKB-UniRule"/>
</dbReference>
<proteinExistence type="inferred from homology"/>
<reference evidence="13" key="2">
    <citation type="journal article" date="2016" name="Mol. Ecol.">
        <title>Population genomics of the filarial nematode parasite Wuchereria bancrofti from mosquitoes.</title>
        <authorList>
            <person name="Small S.T."/>
            <person name="Reimer L.J."/>
            <person name="Tisch D.J."/>
            <person name="King C.L."/>
            <person name="Christensen B.M."/>
            <person name="Siba P.M."/>
            <person name="Kazura J.W."/>
            <person name="Serre D."/>
            <person name="Zimmerman P.A."/>
        </authorList>
    </citation>
    <scope>NUCLEOTIDE SEQUENCE</scope>
    <source>
        <strain evidence="13">pt0022</strain>
    </source>
</reference>
<feature type="binding site" evidence="8">
    <location>
        <position position="392"/>
    </location>
    <ligand>
        <name>Zn(2+)</name>
        <dbReference type="ChEBI" id="CHEBI:29105"/>
        <note>catalytic</note>
    </ligand>
</feature>
<dbReference type="Gene3D" id="3.30.2010.10">
    <property type="entry name" value="Metalloproteases ('zincins'), catalytic domain"/>
    <property type="match status" value="1"/>
</dbReference>
<dbReference type="Pfam" id="PF16491">
    <property type="entry name" value="Peptidase_M48_N"/>
    <property type="match status" value="1"/>
</dbReference>
<feature type="domain" description="CAAX prenyl protease 1 N-terminal" evidence="11">
    <location>
        <begin position="23"/>
        <end position="205"/>
    </location>
</feature>
<evidence type="ECO:0000256" key="3">
    <source>
        <dbReference type="ARBA" id="ARBA00022801"/>
    </source>
</evidence>
<evidence type="ECO:0000256" key="5">
    <source>
        <dbReference type="ARBA" id="ARBA00023049"/>
    </source>
</evidence>
<dbReference type="EC" id="3.4.24.84" evidence="9"/>
<feature type="binding site" evidence="8">
    <location>
        <position position="316"/>
    </location>
    <ligand>
        <name>Zn(2+)</name>
        <dbReference type="ChEBI" id="CHEBI:29105"/>
        <note>catalytic</note>
    </ligand>
</feature>
<dbReference type="Pfam" id="PF01435">
    <property type="entry name" value="Peptidase_M48"/>
    <property type="match status" value="1"/>
</dbReference>
<evidence type="ECO:0000256" key="2">
    <source>
        <dbReference type="ARBA" id="ARBA00022723"/>
    </source>
</evidence>
<evidence type="ECO:0000256" key="9">
    <source>
        <dbReference type="RuleBase" id="RU366005"/>
    </source>
</evidence>
<comment type="function">
    <text evidence="9">Proteolytically removes the C-terminal three residues of farnesylated proteins.</text>
</comment>
<keyword evidence="9" id="KW-1133">Transmembrane helix</keyword>
<sequence>MFWLIVFITWSIFLWDFYLSARQYRVHRDTVKMPDEVGEIMSEEEYRKARIYRLDKHHFSFAYSIYSQLELMVILVFCLPQIVWNKSGDFNLRFGFTSEIAQTITFISLVSVIECLISIPWELYDTFVIEGKHGFNKQTLGFFLKDKIKKTLVSLFLMAPILAAIVYIVEHGGPYFFFYIWIFLSIVIFLLMTVYPEFIAPLFDKYVPLPESELKQKIEKLAGSLNFPLKKLLVVHGSKRSAHSNAYLYGFWNNKRIVLYDTLFGEEMRAKLNETACFPTENGEKSCDKGDEEIKERKLGMQDDEVLAVLGHEFGHWALWHTVMQLLFSEINLLLLLAIFAKFYRSTPLFHAFGFYDSKPTIIGFMIVFQYITAPYNELLSFFATIMSRRLEFAADHFSEKLGYGYELRKALIKLGRDNLVLPINDPLYSMFNHSHPPVLERIAALKKVK</sequence>
<keyword evidence="9" id="KW-0472">Membrane</keyword>
<dbReference type="FunCoup" id="A0A3P7DF11">
    <property type="interactions" value="2065"/>
</dbReference>
<evidence type="ECO:0000256" key="4">
    <source>
        <dbReference type="ARBA" id="ARBA00022833"/>
    </source>
</evidence>
<feature type="transmembrane region" description="Helical" evidence="9">
    <location>
        <begin position="361"/>
        <end position="380"/>
    </location>
</feature>
<evidence type="ECO:0000259" key="10">
    <source>
        <dbReference type="Pfam" id="PF01435"/>
    </source>
</evidence>
<dbReference type="CDD" id="cd07343">
    <property type="entry name" value="M48A_Zmpste24p_like"/>
    <property type="match status" value="1"/>
</dbReference>
<dbReference type="Proteomes" id="UP000270924">
    <property type="component" value="Unassembled WGS sequence"/>
</dbReference>
<dbReference type="InterPro" id="IPR032456">
    <property type="entry name" value="Peptidase_M48_N"/>
</dbReference>
<keyword evidence="1 9" id="KW-0645">Protease</keyword>
<name>A0A3P7DF11_WUCBA</name>
<accession>A0A3P7DF11</accession>
<evidence type="ECO:0000313" key="13">
    <source>
        <dbReference type="Proteomes" id="UP000093561"/>
    </source>
</evidence>
<feature type="active site" evidence="7">
    <location>
        <position position="313"/>
    </location>
</feature>
<dbReference type="Proteomes" id="UP000093561">
    <property type="component" value="Unassembled WGS sequence"/>
</dbReference>
<dbReference type="OMA" id="FVIEEKF"/>
<evidence type="ECO:0000256" key="1">
    <source>
        <dbReference type="ARBA" id="ARBA00022670"/>
    </source>
</evidence>
<feature type="transmembrane region" description="Helical" evidence="9">
    <location>
        <begin position="175"/>
        <end position="195"/>
    </location>
</feature>
<keyword evidence="5 9" id="KW-0482">Metalloprotease</keyword>
<dbReference type="PANTHER" id="PTHR10120">
    <property type="entry name" value="CAAX PRENYL PROTEASE 1"/>
    <property type="match status" value="1"/>
</dbReference>
<dbReference type="InterPro" id="IPR027057">
    <property type="entry name" value="CAXX_Prtase_1"/>
</dbReference>
<keyword evidence="4 8" id="KW-0862">Zinc</keyword>
<dbReference type="InterPro" id="IPR001915">
    <property type="entry name" value="Peptidase_M48"/>
</dbReference>